<accession>A0A4R9FR80</accession>
<dbReference type="OrthoDB" id="344730at2"/>
<dbReference type="NCBIfam" id="TIGR00369">
    <property type="entry name" value="unchar_dom_1"/>
    <property type="match status" value="1"/>
</dbReference>
<dbReference type="EMBL" id="RQEP01000018">
    <property type="protein sequence ID" value="TGK01094.1"/>
    <property type="molecule type" value="Genomic_DNA"/>
</dbReference>
<reference evidence="3" key="1">
    <citation type="journal article" date="2019" name="PLoS Negl. Trop. Dis.">
        <title>Revisiting the worldwide diversity of Leptospira species in the environment.</title>
        <authorList>
            <person name="Vincent A.T."/>
            <person name="Schiettekatte O."/>
            <person name="Bourhy P."/>
            <person name="Veyrier F.J."/>
            <person name="Picardeau M."/>
        </authorList>
    </citation>
    <scope>NUCLEOTIDE SEQUENCE [LARGE SCALE GENOMIC DNA]</scope>
    <source>
        <strain evidence="3">SSS9</strain>
    </source>
</reference>
<evidence type="ECO:0000256" key="1">
    <source>
        <dbReference type="ARBA" id="ARBA00022801"/>
    </source>
</evidence>
<dbReference type="InterPro" id="IPR003736">
    <property type="entry name" value="PAAI_dom"/>
</dbReference>
<dbReference type="InterPro" id="IPR006683">
    <property type="entry name" value="Thioestr_dom"/>
</dbReference>
<keyword evidence="1" id="KW-0378">Hydrolase</keyword>
<evidence type="ECO:0000313" key="4">
    <source>
        <dbReference type="Proteomes" id="UP000297453"/>
    </source>
</evidence>
<evidence type="ECO:0000259" key="2">
    <source>
        <dbReference type="Pfam" id="PF03061"/>
    </source>
</evidence>
<keyword evidence="4" id="KW-1185">Reference proteome</keyword>
<comment type="caution">
    <text evidence="3">The sequence shown here is derived from an EMBL/GenBank/DDBJ whole genome shotgun (WGS) entry which is preliminary data.</text>
</comment>
<dbReference type="Proteomes" id="UP000297453">
    <property type="component" value="Unassembled WGS sequence"/>
</dbReference>
<gene>
    <name evidence="3" type="ORF">EHO59_11645</name>
</gene>
<dbReference type="Pfam" id="PF03061">
    <property type="entry name" value="4HBT"/>
    <property type="match status" value="1"/>
</dbReference>
<organism evidence="3 4">
    <name type="scientific">Leptospira semungkisensis</name>
    <dbReference type="NCBI Taxonomy" id="2484985"/>
    <lineage>
        <taxon>Bacteria</taxon>
        <taxon>Pseudomonadati</taxon>
        <taxon>Spirochaetota</taxon>
        <taxon>Spirochaetia</taxon>
        <taxon>Leptospirales</taxon>
        <taxon>Leptospiraceae</taxon>
        <taxon>Leptospira</taxon>
    </lineage>
</organism>
<dbReference type="SUPFAM" id="SSF54637">
    <property type="entry name" value="Thioesterase/thiol ester dehydrase-isomerase"/>
    <property type="match status" value="1"/>
</dbReference>
<dbReference type="InterPro" id="IPR029069">
    <property type="entry name" value="HotDog_dom_sf"/>
</dbReference>
<dbReference type="GO" id="GO:0016289">
    <property type="term" value="F:acyl-CoA hydrolase activity"/>
    <property type="evidence" value="ECO:0007669"/>
    <property type="project" value="UniProtKB-ARBA"/>
</dbReference>
<name>A0A4R9FR80_9LEPT</name>
<evidence type="ECO:0000313" key="3">
    <source>
        <dbReference type="EMBL" id="TGK01094.1"/>
    </source>
</evidence>
<protein>
    <submittedName>
        <fullName evidence="3">Hotdog fold thioesterase</fullName>
    </submittedName>
</protein>
<dbReference type="AlphaFoldDB" id="A0A4R9FR80"/>
<sequence length="140" mass="15415">MYKSAPVNQFFLPELSIPQKGEAIVTIQIREDFFHAAGATHGAVYFKAADDAAFFAANSVVKDSFVLTSNFFLNLLRPIKSGTMTAKGRVVQNAANLIIAESFLFDDRGREIGRGNGSFAKTKLFLSKEMGYDPDLKRKA</sequence>
<feature type="domain" description="Thioesterase" evidence="2">
    <location>
        <begin position="38"/>
        <end position="109"/>
    </location>
</feature>
<proteinExistence type="predicted"/>
<dbReference type="Gene3D" id="3.10.129.10">
    <property type="entry name" value="Hotdog Thioesterase"/>
    <property type="match status" value="1"/>
</dbReference>